<feature type="repeat" description="ANK" evidence="3">
    <location>
        <begin position="411"/>
        <end position="443"/>
    </location>
</feature>
<keyword evidence="1" id="KW-0677">Repeat</keyword>
<feature type="repeat" description="ANK" evidence="3">
    <location>
        <begin position="68"/>
        <end position="100"/>
    </location>
</feature>
<dbReference type="Gene3D" id="1.25.40.20">
    <property type="entry name" value="Ankyrin repeat-containing domain"/>
    <property type="match status" value="4"/>
</dbReference>
<evidence type="ECO:0000313" key="4">
    <source>
        <dbReference type="EMBL" id="CAC5391829.1"/>
    </source>
</evidence>
<organism evidence="4 5">
    <name type="scientific">Mytilus coruscus</name>
    <name type="common">Sea mussel</name>
    <dbReference type="NCBI Taxonomy" id="42192"/>
    <lineage>
        <taxon>Eukaryota</taxon>
        <taxon>Metazoa</taxon>
        <taxon>Spiralia</taxon>
        <taxon>Lophotrochozoa</taxon>
        <taxon>Mollusca</taxon>
        <taxon>Bivalvia</taxon>
        <taxon>Autobranchia</taxon>
        <taxon>Pteriomorphia</taxon>
        <taxon>Mytilida</taxon>
        <taxon>Mytiloidea</taxon>
        <taxon>Mytilidae</taxon>
        <taxon>Mytilinae</taxon>
        <taxon>Mytilus</taxon>
    </lineage>
</organism>
<evidence type="ECO:0000256" key="2">
    <source>
        <dbReference type="ARBA" id="ARBA00023043"/>
    </source>
</evidence>
<dbReference type="SMART" id="SM00248">
    <property type="entry name" value="ANK"/>
    <property type="match status" value="9"/>
</dbReference>
<dbReference type="InterPro" id="IPR036770">
    <property type="entry name" value="Ankyrin_rpt-contain_sf"/>
</dbReference>
<accession>A0A6J8C9U5</accession>
<dbReference type="Pfam" id="PF12796">
    <property type="entry name" value="Ank_2"/>
    <property type="match status" value="2"/>
</dbReference>
<dbReference type="AlphaFoldDB" id="A0A6J8C9U5"/>
<dbReference type="OrthoDB" id="9540030at2759"/>
<dbReference type="SUPFAM" id="SSF48403">
    <property type="entry name" value="Ankyrin repeat"/>
    <property type="match status" value="2"/>
</dbReference>
<dbReference type="EMBL" id="CACVKT020004831">
    <property type="protein sequence ID" value="CAC5391829.1"/>
    <property type="molecule type" value="Genomic_DNA"/>
</dbReference>
<dbReference type="Proteomes" id="UP000507470">
    <property type="component" value="Unassembled WGS sequence"/>
</dbReference>
<gene>
    <name evidence="4" type="ORF">MCOR_26809</name>
</gene>
<protein>
    <submittedName>
        <fullName evidence="4">Uncharacterized protein</fullName>
    </submittedName>
</protein>
<keyword evidence="2 3" id="KW-0040">ANK repeat</keyword>
<dbReference type="PROSITE" id="PS50088">
    <property type="entry name" value="ANK_REPEAT"/>
    <property type="match status" value="3"/>
</dbReference>
<dbReference type="PROSITE" id="PS50297">
    <property type="entry name" value="ANK_REP_REGION"/>
    <property type="match status" value="1"/>
</dbReference>
<dbReference type="PANTHER" id="PTHR24126">
    <property type="entry name" value="ANKYRIN REPEAT, PH AND SEC7 DOMAIN CONTAINING PROTEIN SECG-RELATED"/>
    <property type="match status" value="1"/>
</dbReference>
<sequence length="467" mass="52374">MKQRNVLWKKQSDSILLILLESGGSTSMMTKYQELPIHIALKNESTSEAHFRDINLLLQRCKTIDTSHMNSSLIMAAKFCNFEIIDKIIKLGADVNFKNGDGNTALHTYMDCLDFDLKVVSTMLQHGATFNELNDSMETPLMRYIIRGRREVLTENVVFMVDNGADVNICGDRRNSALILAITNDIPEIVETLIKAKANVNHIGENGNTALHLVLAKGHTSHSKVSSKDTKNSIPLLDCLLKEHPRLDVKDQDDETPLTKVFKHLNKGYFYRGDELTEVCYILRRLLDAGAFSSQDDLNKALVTVAKKGDFVTMKSLVGHGANKHVQDNRSNTVLHLCWCEAKSNIMEVVARLLKGNSLLFGLNDSGKSSLYLATAMSRNRYHYGKRLERENNSEVVQLLLKYGENPNQHLEYIPLVLAIEEGDVSTTNLLLNAGANVNVVNKDGKTCLHILFTRDFDTGQLCFLCF</sequence>
<evidence type="ECO:0000256" key="3">
    <source>
        <dbReference type="PROSITE-ProRule" id="PRU00023"/>
    </source>
</evidence>
<proteinExistence type="predicted"/>
<dbReference type="PANTHER" id="PTHR24126:SF14">
    <property type="entry name" value="ANK_REP_REGION DOMAIN-CONTAINING PROTEIN"/>
    <property type="match status" value="1"/>
</dbReference>
<reference evidence="4 5" key="1">
    <citation type="submission" date="2020-06" db="EMBL/GenBank/DDBJ databases">
        <authorList>
            <person name="Li R."/>
            <person name="Bekaert M."/>
        </authorList>
    </citation>
    <scope>NUCLEOTIDE SEQUENCE [LARGE SCALE GENOMIC DNA]</scope>
    <source>
        <strain evidence="5">wild</strain>
    </source>
</reference>
<keyword evidence="5" id="KW-1185">Reference proteome</keyword>
<dbReference type="InterPro" id="IPR002110">
    <property type="entry name" value="Ankyrin_rpt"/>
</dbReference>
<feature type="repeat" description="ANK" evidence="3">
    <location>
        <begin position="101"/>
        <end position="135"/>
    </location>
</feature>
<name>A0A6J8C9U5_MYTCO</name>
<evidence type="ECO:0000313" key="5">
    <source>
        <dbReference type="Proteomes" id="UP000507470"/>
    </source>
</evidence>
<evidence type="ECO:0000256" key="1">
    <source>
        <dbReference type="ARBA" id="ARBA00022737"/>
    </source>
</evidence>